<protein>
    <submittedName>
        <fullName evidence="1">Uncharacterized protein</fullName>
    </submittedName>
</protein>
<keyword evidence="2" id="KW-1185">Reference proteome</keyword>
<reference evidence="1" key="1">
    <citation type="submission" date="2021-02" db="EMBL/GenBank/DDBJ databases">
        <authorList>
            <person name="Nowell W R."/>
        </authorList>
    </citation>
    <scope>NUCLEOTIDE SEQUENCE</scope>
    <source>
        <strain evidence="1">Ploen Becks lab</strain>
    </source>
</reference>
<sequence length="91" mass="10485">MNIQAFLELDAELSGHKAVSPNEAHAVVKNRIEDKKLNTRFKMLNMEAKLNFMNLYTIRNEAFKTARTVKLSTGYAECTRNDHMKKTVLIK</sequence>
<proteinExistence type="predicted"/>
<dbReference type="AlphaFoldDB" id="A0A814DKT7"/>
<dbReference type="EMBL" id="CAJNOC010002928">
    <property type="protein sequence ID" value="CAF0958482.1"/>
    <property type="molecule type" value="Genomic_DNA"/>
</dbReference>
<evidence type="ECO:0000313" key="1">
    <source>
        <dbReference type="EMBL" id="CAF0958482.1"/>
    </source>
</evidence>
<gene>
    <name evidence="1" type="ORF">OXX778_LOCUS14320</name>
</gene>
<organism evidence="1 2">
    <name type="scientific">Brachionus calyciflorus</name>
    <dbReference type="NCBI Taxonomy" id="104777"/>
    <lineage>
        <taxon>Eukaryota</taxon>
        <taxon>Metazoa</taxon>
        <taxon>Spiralia</taxon>
        <taxon>Gnathifera</taxon>
        <taxon>Rotifera</taxon>
        <taxon>Eurotatoria</taxon>
        <taxon>Monogononta</taxon>
        <taxon>Pseudotrocha</taxon>
        <taxon>Ploima</taxon>
        <taxon>Brachionidae</taxon>
        <taxon>Brachionus</taxon>
    </lineage>
</organism>
<evidence type="ECO:0000313" key="2">
    <source>
        <dbReference type="Proteomes" id="UP000663879"/>
    </source>
</evidence>
<accession>A0A814DKT7</accession>
<name>A0A814DKT7_9BILA</name>
<dbReference type="Proteomes" id="UP000663879">
    <property type="component" value="Unassembled WGS sequence"/>
</dbReference>
<feature type="non-terminal residue" evidence="1">
    <location>
        <position position="91"/>
    </location>
</feature>
<comment type="caution">
    <text evidence="1">The sequence shown here is derived from an EMBL/GenBank/DDBJ whole genome shotgun (WGS) entry which is preliminary data.</text>
</comment>